<dbReference type="Pfam" id="PF22286">
    <property type="entry name" value="RHG20_PH"/>
    <property type="match status" value="1"/>
</dbReference>
<dbReference type="AlphaFoldDB" id="A0A8C4QUS5"/>
<keyword evidence="3" id="KW-1185">Reference proteome</keyword>
<organism evidence="2 3">
    <name type="scientific">Eptatretus burgeri</name>
    <name type="common">Inshore hagfish</name>
    <dbReference type="NCBI Taxonomy" id="7764"/>
    <lineage>
        <taxon>Eukaryota</taxon>
        <taxon>Metazoa</taxon>
        <taxon>Chordata</taxon>
        <taxon>Craniata</taxon>
        <taxon>Vertebrata</taxon>
        <taxon>Cyclostomata</taxon>
        <taxon>Myxini</taxon>
        <taxon>Myxiniformes</taxon>
        <taxon>Myxinidae</taxon>
        <taxon>Eptatretinae</taxon>
        <taxon>Eptatretus</taxon>
    </lineage>
</organism>
<protein>
    <recommendedName>
        <fullName evidence="1">Rho-GAP domain-containing protein</fullName>
    </recommendedName>
</protein>
<dbReference type="InterPro" id="IPR008936">
    <property type="entry name" value="Rho_GTPase_activation_prot"/>
</dbReference>
<dbReference type="GO" id="GO:0005096">
    <property type="term" value="F:GTPase activator activity"/>
    <property type="evidence" value="ECO:0007669"/>
    <property type="project" value="TreeGrafter"/>
</dbReference>
<name>A0A8C4QUS5_EPTBU</name>
<dbReference type="PANTHER" id="PTHR23179">
    <property type="entry name" value="T-CELL ACTIVATION RHO GTPASE ACTIVATING PROTEIN-RELATED"/>
    <property type="match status" value="1"/>
</dbReference>
<dbReference type="PROSITE" id="PS50238">
    <property type="entry name" value="RHOGAP"/>
    <property type="match status" value="1"/>
</dbReference>
<dbReference type="Ensembl" id="ENSEBUT00000021259.1">
    <property type="protein sequence ID" value="ENSEBUP00000020683.1"/>
    <property type="gene ID" value="ENSEBUG00000012782.1"/>
</dbReference>
<dbReference type="SMART" id="SM00324">
    <property type="entry name" value="RhoGAP"/>
    <property type="match status" value="1"/>
</dbReference>
<dbReference type="Gene3D" id="1.10.555.10">
    <property type="entry name" value="Rho GTPase activation protein"/>
    <property type="match status" value="1"/>
</dbReference>
<evidence type="ECO:0000259" key="1">
    <source>
        <dbReference type="PROSITE" id="PS50238"/>
    </source>
</evidence>
<dbReference type="InterPro" id="IPR000198">
    <property type="entry name" value="RhoGAP_dom"/>
</dbReference>
<dbReference type="Proteomes" id="UP000694388">
    <property type="component" value="Unplaced"/>
</dbReference>
<evidence type="ECO:0000313" key="3">
    <source>
        <dbReference type="Proteomes" id="UP000694388"/>
    </source>
</evidence>
<reference evidence="2" key="1">
    <citation type="submission" date="2025-08" db="UniProtKB">
        <authorList>
            <consortium name="Ensembl"/>
        </authorList>
    </citation>
    <scope>IDENTIFICATION</scope>
</reference>
<dbReference type="GeneTree" id="ENSGT00940000154633"/>
<accession>A0A8C4QUS5</accession>
<sequence length="400" mass="44889">LPSCWLKAKGLLQRRRSAPCGISIDVHLLRDAIRPSRYSLFNQLPLFPPEDLLGLESQIQASTQHACTKGGARLCSGPGVSESDARPRTLESFHYDVHLITGPRIQRRSIVIRGNSLFIAKSKLDSASRVKAHVRLQEAWVSSCVDEVCELSVPSDQAFVLGWPISNHVLLFSCTEHRNTCLTIFEEHNRQGEGEGGTQVHPTESGGTRHRRCRLYCSSKQLKRKRALMKWRFRRSPTKLEELVLPVVSPSTPGALFGVSLPILCPDDNPPLPIMSMLHILHREGPHTNGLFRKSANVRACRNLRERLLAGMEISWSEEQLHVIATVFKDFLRNIPGSLLCLELYEQWLILGTLQDPEEAEEYAKWSVQVPGPLGRANFALFVSYTEVAKSADVRCGLYS</sequence>
<dbReference type="InterPro" id="IPR047887">
    <property type="entry name" value="ARHGAP20_PH"/>
</dbReference>
<reference evidence="2" key="2">
    <citation type="submission" date="2025-09" db="UniProtKB">
        <authorList>
            <consortium name="Ensembl"/>
        </authorList>
    </citation>
    <scope>IDENTIFICATION</scope>
</reference>
<dbReference type="SUPFAM" id="SSF48350">
    <property type="entry name" value="GTPase activation domain, GAP"/>
    <property type="match status" value="1"/>
</dbReference>
<dbReference type="PANTHER" id="PTHR23179:SF3">
    <property type="entry name" value="RHO GTPASE-ACTIVATING PROTEIN 20"/>
    <property type="match status" value="1"/>
</dbReference>
<evidence type="ECO:0000313" key="2">
    <source>
        <dbReference type="Ensembl" id="ENSEBUP00000020683.1"/>
    </source>
</evidence>
<dbReference type="GO" id="GO:0007165">
    <property type="term" value="P:signal transduction"/>
    <property type="evidence" value="ECO:0007669"/>
    <property type="project" value="InterPro"/>
</dbReference>
<feature type="domain" description="Rho-GAP" evidence="1">
    <location>
        <begin position="259"/>
        <end position="400"/>
    </location>
</feature>
<proteinExistence type="predicted"/>
<dbReference type="Pfam" id="PF00620">
    <property type="entry name" value="RhoGAP"/>
    <property type="match status" value="1"/>
</dbReference>